<proteinExistence type="predicted"/>
<organism evidence="1 2">
    <name type="scientific">Nocardioides panzhihuensis</name>
    <dbReference type="NCBI Taxonomy" id="860243"/>
    <lineage>
        <taxon>Bacteria</taxon>
        <taxon>Bacillati</taxon>
        <taxon>Actinomycetota</taxon>
        <taxon>Actinomycetes</taxon>
        <taxon>Propionibacteriales</taxon>
        <taxon>Nocardioidaceae</taxon>
        <taxon>Nocardioides</taxon>
    </lineage>
</organism>
<dbReference type="EMBL" id="JACBZR010000001">
    <property type="protein sequence ID" value="NYI78736.1"/>
    <property type="molecule type" value="Genomic_DNA"/>
</dbReference>
<accession>A0A7Z0DP00</accession>
<dbReference type="RefSeq" id="WP_179659049.1">
    <property type="nucleotide sequence ID" value="NZ_JACBZR010000001.1"/>
</dbReference>
<protein>
    <submittedName>
        <fullName evidence="1">Uncharacterized protein</fullName>
    </submittedName>
</protein>
<keyword evidence="2" id="KW-1185">Reference proteome</keyword>
<sequence>MGRGLGPTQRALLEYLDEAETREAPPGRVAPAFVTVAELSEVVGRSNRQVLTAIRALEARDLVKVGRGELRGEPTGRLATRRPIRGGLVGTSEPVVIRKGEPWPYKPGYVAAEDVTMYHAWRAVHGLVVASVAVLERRLELREERRAETH</sequence>
<name>A0A7Z0DP00_9ACTN</name>
<comment type="caution">
    <text evidence="1">The sequence shown here is derived from an EMBL/GenBank/DDBJ whole genome shotgun (WGS) entry which is preliminary data.</text>
</comment>
<evidence type="ECO:0000313" key="1">
    <source>
        <dbReference type="EMBL" id="NYI78736.1"/>
    </source>
</evidence>
<evidence type="ECO:0000313" key="2">
    <source>
        <dbReference type="Proteomes" id="UP000564496"/>
    </source>
</evidence>
<reference evidence="1 2" key="1">
    <citation type="submission" date="2020-07" db="EMBL/GenBank/DDBJ databases">
        <title>Sequencing the genomes of 1000 actinobacteria strains.</title>
        <authorList>
            <person name="Klenk H.-P."/>
        </authorList>
    </citation>
    <scope>NUCLEOTIDE SEQUENCE [LARGE SCALE GENOMIC DNA]</scope>
    <source>
        <strain evidence="1 2">DSM 26487</strain>
    </source>
</reference>
<dbReference type="Proteomes" id="UP000564496">
    <property type="component" value="Unassembled WGS sequence"/>
</dbReference>
<dbReference type="AlphaFoldDB" id="A0A7Z0DP00"/>
<gene>
    <name evidence="1" type="ORF">BJ988_003384</name>
</gene>